<sequence length="1547" mass="166060">MNIKNIARRRGTSIAAAALSVALVAPFAQPVVNPAAVPAAVAGTPDQAGQPNDAGNGVKYPGKNADGVYQSVVDEQRYTFTPGPPMEGAIESGAPQGTNESIEGYIIHQRDGDFNVHPGTPDPWQPIPMEGVRVYAQWTEKGGVTSPVYTAVTRADGRYTINMKPFNNAKGEVVKFDADPNGPQYEKIRVWADNPDPENFTQLYGYRFGGLGPEEATYDTIHTMGWLVGPDRVTNVRFAFGEKIRHDVMHRDDAAQNPVVGNGPGQIRGHLFWHLWYSQGAFTPNLLNKFDGADVPATGMKVYGSYLSDYAVNQIKEKAANDLGFKEIRGSGWTNRNEVALQNWIKRKMAEEGKDKWIAETAEATVGSDGFYNLQFKGTFGRRVTIGAEVDRGYDDGALIYTDLARDNGAEVIFPDKSKHNAYSLFGQVAPTADYGSWEKNRTGRGGDNLPKHVNWDWLFFSTEETEGFGQFTPFYNNSFLPRDQYTFNGEGKWAGGFVLGAGEPYLLENRHIVYSDYTVFDVLEYDTHKNPAKPGDKADTKTGGLPITWAEGLQYQIEWVDGNTGKVVKTCAPESPKAPGTIESCQLDTGDKEIFPDGIKSTTTFTAYLYPVNKETGARGSAIAADAFTVLVGWQPLYEKTEAKEIGKPAKSKAPTFDNTATTDTEKLTADELTKQDPKKKPTKFELAEGFTAPEGYTVEVDAATGEVSVTFPKDAPTKASLDVPVKVTYEDKTVATATAPFVLTAKRDADKVEPKYEDTLVDPNKENTSTPTFFEQDEHGEPTDKKVEIPPNSKFSIPDDFKAPDGYTVNIDKNTGVITVTVDKDKLNKDTVEDFDVPVNVEYPDGSGDKTKANFKLDTDGDGTPDVEDPDDDGDGTPDTEEIEKDTNPKVPNQNGQFEPKYEDKTVLPGGKAESTPDFYEQGKDGKPTDKKVEIPEKSKFSIPGDFKAPEGYTATVDPNTGVVTVTTDKDKITDQTPKTIEVPVVVKYPDNSEDNTTAKFNLGKHPEWEDGKTTPNAPVTIPKTDGSGDVPEGATVEVEGGDDNGTAKINEDGSITVTPGENAKPGDKITVIVKDKDGNEIDRIVVEIVDGPQWEDTKTTPDAPVTIPKTDDSGEVPEGATVEVEGGDDNGTAKINEDGSITVTPGENAKPGDKITVIVKDKDGNELDKVVVEIVDVPQWEDGKTTPDAPVTIPKTDGSGEVPEGATVEVEGPGTAKINDDGSITVTPGENAKPGDKITVTVKDKDGNELDKVVVEIVDPWKDKETYPKESVTVPKEDGFTVPEDSTVEVEGPGTAELLPNGDIKVTPNDDAEVGNEIKVTVKDKDGNKVDDFTVKIVEKPISSSQRKGCTESLLGFGLPLLALIPLGIAAQAAIPGLQAFQAQLDQQVRDMNTALQRQLGILDPNLARAAAEFDARLKGAGANLGQVLAGLAALAYGIAAIATIATKCGPSNKDLVEGDNGLSSSIGKIGEGSSGKQEGENGSSIKPGENGSSDKKEGEDDKGGSSKEGSSKPSEEAPAPEQPGTGSEDQSGDQDASSEEGNN</sequence>
<feature type="compositionally biased region" description="Acidic residues" evidence="1">
    <location>
        <begin position="1534"/>
        <end position="1547"/>
    </location>
</feature>
<keyword evidence="5" id="KW-1185">Reference proteome</keyword>
<feature type="domain" description="Long Rib" evidence="3">
    <location>
        <begin position="751"/>
        <end position="858"/>
    </location>
</feature>
<evidence type="ECO:0000313" key="5">
    <source>
        <dbReference type="Proteomes" id="UP001146468"/>
    </source>
</evidence>
<feature type="region of interest" description="Disordered" evidence="1">
    <location>
        <begin position="1095"/>
        <end position="1154"/>
    </location>
</feature>
<feature type="domain" description="Long Rib" evidence="3">
    <location>
        <begin position="1095"/>
        <end position="1169"/>
    </location>
</feature>
<feature type="compositionally biased region" description="Low complexity" evidence="1">
    <location>
        <begin position="1478"/>
        <end position="1488"/>
    </location>
</feature>
<dbReference type="Pfam" id="PF18957">
    <property type="entry name" value="RibLong"/>
    <property type="match status" value="4"/>
</dbReference>
<reference evidence="4" key="1">
    <citation type="submission" date="2022-02" db="EMBL/GenBank/DDBJ databases">
        <title>Corynebacterium sp. from urogenital microbiome.</title>
        <authorList>
            <person name="Cappelli E.A."/>
            <person name="Ribeiro T.G."/>
            <person name="Peixe L."/>
        </authorList>
    </citation>
    <scope>NUCLEOTIDE SEQUENCE</scope>
    <source>
        <strain evidence="4">C8Ua_172</strain>
    </source>
</reference>
<feature type="region of interest" description="Disordered" evidence="1">
    <location>
        <begin position="1003"/>
        <end position="1068"/>
    </location>
</feature>
<dbReference type="RefSeq" id="WP_269966000.1">
    <property type="nucleotide sequence ID" value="NZ_JAKMUS010000014.1"/>
</dbReference>
<gene>
    <name evidence="4" type="ORF">L8U60_08795</name>
</gene>
<protein>
    <submittedName>
        <fullName evidence="4">YPDG domain-containing protein</fullName>
    </submittedName>
</protein>
<evidence type="ECO:0000256" key="2">
    <source>
        <dbReference type="SAM" id="SignalP"/>
    </source>
</evidence>
<feature type="signal peptide" evidence="2">
    <location>
        <begin position="1"/>
        <end position="30"/>
    </location>
</feature>
<feature type="region of interest" description="Disordered" evidence="1">
    <location>
        <begin position="762"/>
        <end position="812"/>
    </location>
</feature>
<feature type="region of interest" description="Disordered" evidence="1">
    <location>
        <begin position="825"/>
        <end position="963"/>
    </location>
</feature>
<keyword evidence="2" id="KW-0732">Signal</keyword>
<dbReference type="Proteomes" id="UP001146468">
    <property type="component" value="Unassembled WGS sequence"/>
</dbReference>
<feature type="domain" description="Long Rib" evidence="3">
    <location>
        <begin position="651"/>
        <end position="743"/>
    </location>
</feature>
<dbReference type="NCBIfam" id="NF038186">
    <property type="entry name" value="YPDG_rpt"/>
    <property type="match status" value="3"/>
</dbReference>
<feature type="compositionally biased region" description="Basic and acidic residues" evidence="1">
    <location>
        <begin position="778"/>
        <end position="790"/>
    </location>
</feature>
<feature type="compositionally biased region" description="Basic and acidic residues" evidence="1">
    <location>
        <begin position="923"/>
        <end position="942"/>
    </location>
</feature>
<organism evidence="4 5">
    <name type="scientific">Corynebacterium meitnerae</name>
    <dbReference type="NCBI Taxonomy" id="2913498"/>
    <lineage>
        <taxon>Bacteria</taxon>
        <taxon>Bacillati</taxon>
        <taxon>Actinomycetota</taxon>
        <taxon>Actinomycetes</taxon>
        <taxon>Mycobacteriales</taxon>
        <taxon>Corynebacteriaceae</taxon>
        <taxon>Corynebacterium</taxon>
    </lineage>
</organism>
<feature type="compositionally biased region" description="Basic and acidic residues" evidence="1">
    <location>
        <begin position="825"/>
        <end position="834"/>
    </location>
</feature>
<feature type="region of interest" description="Disordered" evidence="1">
    <location>
        <begin position="1462"/>
        <end position="1547"/>
    </location>
</feature>
<feature type="compositionally biased region" description="Acidic residues" evidence="1">
    <location>
        <begin position="862"/>
        <end position="886"/>
    </location>
</feature>
<proteinExistence type="predicted"/>
<dbReference type="InterPro" id="IPR044055">
    <property type="entry name" value="RibLong"/>
</dbReference>
<feature type="chain" id="PRO_5040960173" evidence="2">
    <location>
        <begin position="31"/>
        <end position="1547"/>
    </location>
</feature>
<name>A0A9X3LUQ6_9CORY</name>
<accession>A0A9X3LUQ6</accession>
<feature type="compositionally biased region" description="Basic and acidic residues" evidence="1">
    <location>
        <begin position="849"/>
        <end position="861"/>
    </location>
</feature>
<evidence type="ECO:0000313" key="4">
    <source>
        <dbReference type="EMBL" id="MCZ9294582.1"/>
    </source>
</evidence>
<feature type="region of interest" description="Disordered" evidence="1">
    <location>
        <begin position="43"/>
        <end position="63"/>
    </location>
</feature>
<evidence type="ECO:0000259" key="3">
    <source>
        <dbReference type="Pfam" id="PF18957"/>
    </source>
</evidence>
<dbReference type="EMBL" id="JAKMUS010000014">
    <property type="protein sequence ID" value="MCZ9294582.1"/>
    <property type="molecule type" value="Genomic_DNA"/>
</dbReference>
<feature type="region of interest" description="Disordered" evidence="1">
    <location>
        <begin position="1184"/>
        <end position="1238"/>
    </location>
</feature>
<comment type="caution">
    <text evidence="4">The sequence shown here is derived from an EMBL/GenBank/DDBJ whole genome shotgun (WGS) entry which is preliminary data.</text>
</comment>
<dbReference type="Pfam" id="PF17963">
    <property type="entry name" value="Big_9"/>
    <property type="match status" value="2"/>
</dbReference>
<feature type="domain" description="Long Rib" evidence="3">
    <location>
        <begin position="900"/>
        <end position="1004"/>
    </location>
</feature>
<feature type="compositionally biased region" description="Basic and acidic residues" evidence="1">
    <location>
        <begin position="1496"/>
        <end position="1519"/>
    </location>
</feature>
<evidence type="ECO:0000256" key="1">
    <source>
        <dbReference type="SAM" id="MobiDB-lite"/>
    </source>
</evidence>